<protein>
    <recommendedName>
        <fullName evidence="3">YD repeat-containing protein</fullName>
    </recommendedName>
</protein>
<name>A0A1G7S609_9SPHI</name>
<evidence type="ECO:0000313" key="1">
    <source>
        <dbReference type="EMBL" id="SDG18392.1"/>
    </source>
</evidence>
<gene>
    <name evidence="1" type="ORF">SAMN05421827_10453</name>
</gene>
<sequence>MKYFILASIAFCLFFQSCKKSDNSSQNCRVTAIRTAITGQFNNTVSGPFYNNANLDYDGLGNLKSLTSSSDTGGVSDFIVKYTKDTVKIITKRYGDYIYILDAKNRIVKAKFGHAQSFEFTYNDEGQIGTATVSQFEKYSFTYANGNLVKVRNEPYAPGEQSLTYEFIYDLNEAAVDVIYDTNPISYIFPKPSLLPAASFFGITSRNRLKGVNVTAEALKYNYLDKNSYSLTYIKELDKLESLKVVAINTYITRSTDYNFAYTCD</sequence>
<organism evidence="1 2">
    <name type="scientific">Pedobacter terrae</name>
    <dbReference type="NCBI Taxonomy" id="405671"/>
    <lineage>
        <taxon>Bacteria</taxon>
        <taxon>Pseudomonadati</taxon>
        <taxon>Bacteroidota</taxon>
        <taxon>Sphingobacteriia</taxon>
        <taxon>Sphingobacteriales</taxon>
        <taxon>Sphingobacteriaceae</taxon>
        <taxon>Pedobacter</taxon>
    </lineage>
</organism>
<proteinExistence type="predicted"/>
<dbReference type="RefSeq" id="WP_143009038.1">
    <property type="nucleotide sequence ID" value="NZ_FNCH01000004.1"/>
</dbReference>
<dbReference type="STRING" id="405671.SAMN05421827_10453"/>
<reference evidence="2" key="1">
    <citation type="submission" date="2016-10" db="EMBL/GenBank/DDBJ databases">
        <authorList>
            <person name="Varghese N."/>
            <person name="Submissions S."/>
        </authorList>
    </citation>
    <scope>NUCLEOTIDE SEQUENCE [LARGE SCALE GENOMIC DNA]</scope>
    <source>
        <strain evidence="2">DSM 17933</strain>
    </source>
</reference>
<dbReference type="OrthoDB" id="768802at2"/>
<dbReference type="PROSITE" id="PS51257">
    <property type="entry name" value="PROKAR_LIPOPROTEIN"/>
    <property type="match status" value="1"/>
</dbReference>
<accession>A0A1G7S609</accession>
<dbReference type="EMBL" id="FNCH01000004">
    <property type="protein sequence ID" value="SDG18392.1"/>
    <property type="molecule type" value="Genomic_DNA"/>
</dbReference>
<dbReference type="AlphaFoldDB" id="A0A1G7S609"/>
<evidence type="ECO:0000313" key="2">
    <source>
        <dbReference type="Proteomes" id="UP000199643"/>
    </source>
</evidence>
<dbReference type="Proteomes" id="UP000199643">
    <property type="component" value="Unassembled WGS sequence"/>
</dbReference>
<evidence type="ECO:0008006" key="3">
    <source>
        <dbReference type="Google" id="ProtNLM"/>
    </source>
</evidence>
<keyword evidence="2" id="KW-1185">Reference proteome</keyword>